<sequence length="75" mass="8262">MKQTFILEGLDCANCAAKIERAVGSLDGVTSASVNFMTTKMTIELNDNDTEKTLQSVKKTVKKIEPDVSMKLHSR</sequence>
<protein>
    <submittedName>
        <fullName evidence="3">Heavy metal transporter</fullName>
    </submittedName>
</protein>
<evidence type="ECO:0000256" key="1">
    <source>
        <dbReference type="ARBA" id="ARBA00022723"/>
    </source>
</evidence>
<dbReference type="PROSITE" id="PS50846">
    <property type="entry name" value="HMA_2"/>
    <property type="match status" value="1"/>
</dbReference>
<proteinExistence type="predicted"/>
<dbReference type="InterPro" id="IPR017969">
    <property type="entry name" value="Heavy-metal-associated_CS"/>
</dbReference>
<evidence type="ECO:0000259" key="2">
    <source>
        <dbReference type="PROSITE" id="PS50846"/>
    </source>
</evidence>
<dbReference type="GO" id="GO:0046872">
    <property type="term" value="F:metal ion binding"/>
    <property type="evidence" value="ECO:0007669"/>
    <property type="project" value="UniProtKB-KW"/>
</dbReference>
<dbReference type="PROSITE" id="PS01047">
    <property type="entry name" value="HMA_1"/>
    <property type="match status" value="1"/>
</dbReference>
<dbReference type="InterPro" id="IPR036163">
    <property type="entry name" value="HMA_dom_sf"/>
</dbReference>
<dbReference type="CDD" id="cd00371">
    <property type="entry name" value="HMA"/>
    <property type="match status" value="1"/>
</dbReference>
<feature type="domain" description="HMA" evidence="2">
    <location>
        <begin position="1"/>
        <end position="69"/>
    </location>
</feature>
<dbReference type="RefSeq" id="WP_120196810.1">
    <property type="nucleotide sequence ID" value="NZ_MCIA01000015.1"/>
</dbReference>
<reference evidence="3 4" key="1">
    <citation type="submission" date="2016-08" db="EMBL/GenBank/DDBJ databases">
        <title>A new outlook on sporulation: Clostridium algidixylanolyticum.</title>
        <authorList>
            <person name="Poppleton D.I."/>
            <person name="Gribaldo S."/>
        </authorList>
    </citation>
    <scope>NUCLEOTIDE SEQUENCE [LARGE SCALE GENOMIC DNA]</scope>
    <source>
        <strain evidence="3 4">SPL73</strain>
    </source>
</reference>
<dbReference type="Gene3D" id="3.30.70.100">
    <property type="match status" value="1"/>
</dbReference>
<keyword evidence="1" id="KW-0479">Metal-binding</keyword>
<name>A0A419T3A0_9FIRM</name>
<dbReference type="OrthoDB" id="7068874at2"/>
<comment type="caution">
    <text evidence="3">The sequence shown here is derived from an EMBL/GenBank/DDBJ whole genome shotgun (WGS) entry which is preliminary data.</text>
</comment>
<gene>
    <name evidence="3" type="ORF">BET01_19240</name>
</gene>
<dbReference type="Pfam" id="PF00403">
    <property type="entry name" value="HMA"/>
    <property type="match status" value="1"/>
</dbReference>
<dbReference type="Proteomes" id="UP000284277">
    <property type="component" value="Unassembled WGS sequence"/>
</dbReference>
<evidence type="ECO:0000313" key="4">
    <source>
        <dbReference type="Proteomes" id="UP000284277"/>
    </source>
</evidence>
<dbReference type="AlphaFoldDB" id="A0A419T3A0"/>
<evidence type="ECO:0000313" key="3">
    <source>
        <dbReference type="EMBL" id="RKD31906.1"/>
    </source>
</evidence>
<organism evidence="3 4">
    <name type="scientific">Lacrimispora algidixylanolytica</name>
    <dbReference type="NCBI Taxonomy" id="94868"/>
    <lineage>
        <taxon>Bacteria</taxon>
        <taxon>Bacillati</taxon>
        <taxon>Bacillota</taxon>
        <taxon>Clostridia</taxon>
        <taxon>Lachnospirales</taxon>
        <taxon>Lachnospiraceae</taxon>
        <taxon>Lacrimispora</taxon>
    </lineage>
</organism>
<dbReference type="SUPFAM" id="SSF55008">
    <property type="entry name" value="HMA, heavy metal-associated domain"/>
    <property type="match status" value="1"/>
</dbReference>
<dbReference type="EMBL" id="MCIA01000015">
    <property type="protein sequence ID" value="RKD31906.1"/>
    <property type="molecule type" value="Genomic_DNA"/>
</dbReference>
<keyword evidence="4" id="KW-1185">Reference proteome</keyword>
<dbReference type="InterPro" id="IPR006121">
    <property type="entry name" value="HMA_dom"/>
</dbReference>
<accession>A0A419T3A0</accession>